<protein>
    <submittedName>
        <fullName evidence="3">Uncharacterized protein</fullName>
    </submittedName>
</protein>
<dbReference type="AlphaFoldDB" id="A0A8S2XYT2"/>
<reference evidence="3" key="1">
    <citation type="submission" date="2021-02" db="EMBL/GenBank/DDBJ databases">
        <authorList>
            <person name="Nowell W R."/>
        </authorList>
    </citation>
    <scope>NUCLEOTIDE SEQUENCE</scope>
</reference>
<dbReference type="EMBL" id="CAJOBA010104409">
    <property type="protein sequence ID" value="CAF4531612.1"/>
    <property type="molecule type" value="Genomic_DNA"/>
</dbReference>
<proteinExistence type="predicted"/>
<accession>A0A8S2XYT2</accession>
<name>A0A8S2XYT2_9BILA</name>
<dbReference type="EMBL" id="CAJNOK010072340">
    <property type="protein sequence ID" value="CAF1666126.1"/>
    <property type="molecule type" value="Genomic_DNA"/>
</dbReference>
<feature type="non-terminal residue" evidence="3">
    <location>
        <position position="155"/>
    </location>
</feature>
<feature type="coiled-coil region" evidence="1">
    <location>
        <begin position="52"/>
        <end position="79"/>
    </location>
</feature>
<gene>
    <name evidence="2" type="ORF">OVA965_LOCUS45512</name>
    <name evidence="3" type="ORF">TMI583_LOCUS49076</name>
</gene>
<evidence type="ECO:0000313" key="3">
    <source>
        <dbReference type="EMBL" id="CAF4531612.1"/>
    </source>
</evidence>
<sequence length="155" mass="18225">MSVIYSKDLQDQCNQILVDLEHVSNVSELINRICQLIAVAKQFSNRYFSIDNNRSKEQLIHLKQMYDKIQQELTNIEHQCGQDLNELKKQLQCLFDTLSDIINYQSTKIINLESRVVNLETDKKLMEVRMMNFETKARLVEKMKLFGDLLNPLSQ</sequence>
<evidence type="ECO:0000256" key="1">
    <source>
        <dbReference type="SAM" id="Coils"/>
    </source>
</evidence>
<keyword evidence="1" id="KW-0175">Coiled coil</keyword>
<comment type="caution">
    <text evidence="3">The sequence shown here is derived from an EMBL/GenBank/DDBJ whole genome shotgun (WGS) entry which is preliminary data.</text>
</comment>
<organism evidence="3 4">
    <name type="scientific">Didymodactylos carnosus</name>
    <dbReference type="NCBI Taxonomy" id="1234261"/>
    <lineage>
        <taxon>Eukaryota</taxon>
        <taxon>Metazoa</taxon>
        <taxon>Spiralia</taxon>
        <taxon>Gnathifera</taxon>
        <taxon>Rotifera</taxon>
        <taxon>Eurotatoria</taxon>
        <taxon>Bdelloidea</taxon>
        <taxon>Philodinida</taxon>
        <taxon>Philodinidae</taxon>
        <taxon>Didymodactylos</taxon>
    </lineage>
</organism>
<evidence type="ECO:0000313" key="4">
    <source>
        <dbReference type="Proteomes" id="UP000682733"/>
    </source>
</evidence>
<dbReference type="Proteomes" id="UP000682733">
    <property type="component" value="Unassembled WGS sequence"/>
</dbReference>
<dbReference type="Proteomes" id="UP000677228">
    <property type="component" value="Unassembled WGS sequence"/>
</dbReference>
<evidence type="ECO:0000313" key="2">
    <source>
        <dbReference type="EMBL" id="CAF1666126.1"/>
    </source>
</evidence>